<dbReference type="CDD" id="cd02248">
    <property type="entry name" value="Peptidase_C1A"/>
    <property type="match status" value="1"/>
</dbReference>
<evidence type="ECO:0000313" key="10">
    <source>
        <dbReference type="EnsemblPlants" id="Kaladp1222s0081.1.v1.1"/>
    </source>
</evidence>
<evidence type="ECO:0000256" key="2">
    <source>
        <dbReference type="ARBA" id="ARBA00022670"/>
    </source>
</evidence>
<feature type="signal peptide" evidence="7">
    <location>
        <begin position="1"/>
        <end position="29"/>
    </location>
</feature>
<evidence type="ECO:0000256" key="3">
    <source>
        <dbReference type="ARBA" id="ARBA00022729"/>
    </source>
</evidence>
<evidence type="ECO:0000256" key="7">
    <source>
        <dbReference type="SAM" id="SignalP"/>
    </source>
</evidence>
<reference evidence="10" key="1">
    <citation type="submission" date="2021-01" db="UniProtKB">
        <authorList>
            <consortium name="EnsemblPlants"/>
        </authorList>
    </citation>
    <scope>IDENTIFICATION</scope>
</reference>
<comment type="similarity">
    <text evidence="1">Belongs to the peptidase C1 family.</text>
</comment>
<feature type="domain" description="Cathepsin propeptide inhibitor" evidence="9">
    <location>
        <begin position="43"/>
        <end position="100"/>
    </location>
</feature>
<dbReference type="FunFam" id="3.90.70.10:FF:000067">
    <property type="entry name" value="Senescence-specific cysteine protease"/>
    <property type="match status" value="1"/>
</dbReference>
<evidence type="ECO:0000259" key="8">
    <source>
        <dbReference type="SMART" id="SM00645"/>
    </source>
</evidence>
<dbReference type="PROSITE" id="PS00640">
    <property type="entry name" value="THIOL_PROTEASE_ASN"/>
    <property type="match status" value="1"/>
</dbReference>
<evidence type="ECO:0000256" key="4">
    <source>
        <dbReference type="ARBA" id="ARBA00022801"/>
    </source>
</evidence>
<dbReference type="PANTHER" id="PTHR12411">
    <property type="entry name" value="CYSTEINE PROTEASE FAMILY C1-RELATED"/>
    <property type="match status" value="1"/>
</dbReference>
<dbReference type="Pfam" id="PF00112">
    <property type="entry name" value="Peptidase_C1"/>
    <property type="match status" value="1"/>
</dbReference>
<dbReference type="GO" id="GO:0006508">
    <property type="term" value="P:proteolysis"/>
    <property type="evidence" value="ECO:0007669"/>
    <property type="project" value="UniProtKB-KW"/>
</dbReference>
<dbReference type="Gramene" id="Kaladp1222s0081.1.v1.1">
    <property type="protein sequence ID" value="Kaladp1222s0081.1.v1.1"/>
    <property type="gene ID" value="Kaladp1222s0081.v1.1"/>
</dbReference>
<organism evidence="10 11">
    <name type="scientific">Kalanchoe fedtschenkoi</name>
    <name type="common">Lavender scallops</name>
    <name type="synonym">South American air plant</name>
    <dbReference type="NCBI Taxonomy" id="63787"/>
    <lineage>
        <taxon>Eukaryota</taxon>
        <taxon>Viridiplantae</taxon>
        <taxon>Streptophyta</taxon>
        <taxon>Embryophyta</taxon>
        <taxon>Tracheophyta</taxon>
        <taxon>Spermatophyta</taxon>
        <taxon>Magnoliopsida</taxon>
        <taxon>eudicotyledons</taxon>
        <taxon>Gunneridae</taxon>
        <taxon>Pentapetalae</taxon>
        <taxon>Saxifragales</taxon>
        <taxon>Crassulaceae</taxon>
        <taxon>Kalanchoe</taxon>
    </lineage>
</organism>
<dbReference type="PROSITE" id="PS00639">
    <property type="entry name" value="THIOL_PROTEASE_HIS"/>
    <property type="match status" value="1"/>
</dbReference>
<evidence type="ECO:0000313" key="11">
    <source>
        <dbReference type="Proteomes" id="UP000594263"/>
    </source>
</evidence>
<dbReference type="InterPro" id="IPR038765">
    <property type="entry name" value="Papain-like_cys_pep_sf"/>
</dbReference>
<dbReference type="PRINTS" id="PR00705">
    <property type="entry name" value="PAPAIN"/>
</dbReference>
<dbReference type="EnsemblPlants" id="Kaladp1222s0081.1.v1.1">
    <property type="protein sequence ID" value="Kaladp1222s0081.1.v1.1"/>
    <property type="gene ID" value="Kaladp1222s0081.v1.1"/>
</dbReference>
<accession>A0A7N1A9U8</accession>
<keyword evidence="5" id="KW-0788">Thiol protease</keyword>
<dbReference type="Proteomes" id="UP000594263">
    <property type="component" value="Unplaced"/>
</dbReference>
<sequence length="347" mass="38446">MAKIHHHSLLPSILLALLALLSFGTLALSRTVPVEDLEMMKMYEEWMVKHGRVHDNIEEKERRFKIFKENVERVNAHNSVKGRKFDLAVNKFADLTNEEFRAKYTGRLLTRPPTKQARGGNLKLTDDVPTSIDWRKKGAVGKVGQQGGCGSCWAFSAVAAMEGIVQIKTGELLDLSEQELVDCDTFDDGCDGGLMDNAFKWIIQNGGLNSEEAYPYKGEKGECNTTLSSVSVASITGYVDVPEDDEKALQQAVAQQPVSIGINSNSFEFQLYGSGVYNGSCNADLLTHGVVIVGYDVTEEEGKPYWILKNSWGLDWGEDGYMRIDKDVKDKRGKCGLAMLASYPTIE</sequence>
<dbReference type="OMA" id="CDENACP"/>
<keyword evidence="4" id="KW-0378">Hydrolase</keyword>
<dbReference type="GO" id="GO:0008234">
    <property type="term" value="F:cysteine-type peptidase activity"/>
    <property type="evidence" value="ECO:0007669"/>
    <property type="project" value="UniProtKB-KW"/>
</dbReference>
<feature type="chain" id="PRO_5029677061" description="Cysteine protease" evidence="7">
    <location>
        <begin position="30"/>
        <end position="347"/>
    </location>
</feature>
<keyword evidence="2" id="KW-0645">Protease</keyword>
<feature type="domain" description="Peptidase C1A papain C-terminal" evidence="8">
    <location>
        <begin position="128"/>
        <end position="345"/>
    </location>
</feature>
<dbReference type="InterPro" id="IPR000668">
    <property type="entry name" value="Peptidase_C1A_C"/>
</dbReference>
<evidence type="ECO:0000256" key="5">
    <source>
        <dbReference type="ARBA" id="ARBA00022807"/>
    </source>
</evidence>
<dbReference type="InterPro" id="IPR000169">
    <property type="entry name" value="Pept_cys_AS"/>
</dbReference>
<proteinExistence type="inferred from homology"/>
<dbReference type="Gene3D" id="3.90.70.10">
    <property type="entry name" value="Cysteine proteinases"/>
    <property type="match status" value="1"/>
</dbReference>
<evidence type="ECO:0000256" key="6">
    <source>
        <dbReference type="ARBA" id="ARBA00023157"/>
    </source>
</evidence>
<dbReference type="InterPro" id="IPR025660">
    <property type="entry name" value="Pept_his_AS"/>
</dbReference>
<dbReference type="Pfam" id="PF08246">
    <property type="entry name" value="Inhibitor_I29"/>
    <property type="match status" value="1"/>
</dbReference>
<dbReference type="PROSITE" id="PS00139">
    <property type="entry name" value="THIOL_PROTEASE_CYS"/>
    <property type="match status" value="1"/>
</dbReference>
<dbReference type="SMART" id="SM00848">
    <property type="entry name" value="Inhibitor_I29"/>
    <property type="match status" value="1"/>
</dbReference>
<evidence type="ECO:0008006" key="12">
    <source>
        <dbReference type="Google" id="ProtNLM"/>
    </source>
</evidence>
<name>A0A7N1A9U8_KALFE</name>
<dbReference type="InterPro" id="IPR039417">
    <property type="entry name" value="Peptidase_C1A_papain-like"/>
</dbReference>
<dbReference type="SMART" id="SM00645">
    <property type="entry name" value="Pept_C1"/>
    <property type="match status" value="1"/>
</dbReference>
<evidence type="ECO:0000256" key="1">
    <source>
        <dbReference type="ARBA" id="ARBA00008455"/>
    </source>
</evidence>
<keyword evidence="11" id="KW-1185">Reference proteome</keyword>
<dbReference type="InterPro" id="IPR025661">
    <property type="entry name" value="Pept_asp_AS"/>
</dbReference>
<dbReference type="InterPro" id="IPR013201">
    <property type="entry name" value="Prot_inhib_I29"/>
</dbReference>
<dbReference type="AlphaFoldDB" id="A0A7N1A9U8"/>
<dbReference type="SUPFAM" id="SSF54001">
    <property type="entry name" value="Cysteine proteinases"/>
    <property type="match status" value="1"/>
</dbReference>
<keyword evidence="3 7" id="KW-0732">Signal</keyword>
<keyword evidence="6" id="KW-1015">Disulfide bond</keyword>
<evidence type="ECO:0000259" key="9">
    <source>
        <dbReference type="SMART" id="SM00848"/>
    </source>
</evidence>
<protein>
    <recommendedName>
        <fullName evidence="12">Cysteine protease</fullName>
    </recommendedName>
</protein>
<dbReference type="InterPro" id="IPR013128">
    <property type="entry name" value="Peptidase_C1A"/>
</dbReference>